<keyword evidence="3" id="KW-1185">Reference proteome</keyword>
<name>A0A8J2W9C1_9CRUS</name>
<gene>
    <name evidence="2" type="ORF">DGAL_LOCUS13228</name>
</gene>
<reference evidence="2" key="1">
    <citation type="submission" date="2021-11" db="EMBL/GenBank/DDBJ databases">
        <authorList>
            <person name="Schell T."/>
        </authorList>
    </citation>
    <scope>NUCLEOTIDE SEQUENCE</scope>
    <source>
        <strain evidence="2">M5</strain>
    </source>
</reference>
<evidence type="ECO:0000313" key="3">
    <source>
        <dbReference type="Proteomes" id="UP000789390"/>
    </source>
</evidence>
<feature type="chain" id="PRO_5035214354" evidence="1">
    <location>
        <begin position="18"/>
        <end position="286"/>
    </location>
</feature>
<dbReference type="OrthoDB" id="6357569at2759"/>
<evidence type="ECO:0000256" key="1">
    <source>
        <dbReference type="SAM" id="SignalP"/>
    </source>
</evidence>
<evidence type="ECO:0000313" key="2">
    <source>
        <dbReference type="EMBL" id="CAH0109743.1"/>
    </source>
</evidence>
<accession>A0A8J2W9C1</accession>
<comment type="caution">
    <text evidence="2">The sequence shown here is derived from an EMBL/GenBank/DDBJ whole genome shotgun (WGS) entry which is preliminary data.</text>
</comment>
<proteinExistence type="predicted"/>
<organism evidence="2 3">
    <name type="scientific">Daphnia galeata</name>
    <dbReference type="NCBI Taxonomy" id="27404"/>
    <lineage>
        <taxon>Eukaryota</taxon>
        <taxon>Metazoa</taxon>
        <taxon>Ecdysozoa</taxon>
        <taxon>Arthropoda</taxon>
        <taxon>Crustacea</taxon>
        <taxon>Branchiopoda</taxon>
        <taxon>Diplostraca</taxon>
        <taxon>Cladocera</taxon>
        <taxon>Anomopoda</taxon>
        <taxon>Daphniidae</taxon>
        <taxon>Daphnia</taxon>
    </lineage>
</organism>
<dbReference type="Proteomes" id="UP000789390">
    <property type="component" value="Unassembled WGS sequence"/>
</dbReference>
<sequence length="286" mass="32664">MLHGSMLLVVRFPSCSCHILVKVVIFSRFKFSIMKCKVLSSELSLANVIILSLKNQLTHDHDCPYYSHITKILRGLVEKLNLFIMKLYRLKKKSLVNLKSLNKNVKICVRLLEEFVCSLKNDNAKTLPNFDKHMLELTEKYAKLLLFLARLQVNSDGKPEDYGRIDVPENYEYNNSCLDIVPETPPKCRHKPVCDEVATVRGNMPFLWGRLCPWLSSSIPVPAIAAKFSADNRAVFPCEIQQYCGTLRTSHPVHQRNSAKRPFPAVFVVTDSHYSPPKKLKNAYVA</sequence>
<keyword evidence="1" id="KW-0732">Signal</keyword>
<protein>
    <submittedName>
        <fullName evidence="2">Uncharacterized protein</fullName>
    </submittedName>
</protein>
<feature type="signal peptide" evidence="1">
    <location>
        <begin position="1"/>
        <end position="17"/>
    </location>
</feature>
<dbReference type="EMBL" id="CAKKLH010000294">
    <property type="protein sequence ID" value="CAH0109743.1"/>
    <property type="molecule type" value="Genomic_DNA"/>
</dbReference>
<dbReference type="AlphaFoldDB" id="A0A8J2W9C1"/>